<evidence type="ECO:0000313" key="2">
    <source>
        <dbReference type="Proteomes" id="UP000183685"/>
    </source>
</evidence>
<evidence type="ECO:0000313" key="1">
    <source>
        <dbReference type="EMBL" id="SDD88812.1"/>
    </source>
</evidence>
<name>A0A1G6YER0_9PROT</name>
<gene>
    <name evidence="1" type="ORF">SAMN04488071_1596</name>
</gene>
<accession>A0A1G6YER0</accession>
<dbReference type="Proteomes" id="UP000183685">
    <property type="component" value="Unassembled WGS sequence"/>
</dbReference>
<dbReference type="AlphaFoldDB" id="A0A1G6YER0"/>
<proteinExistence type="predicted"/>
<dbReference type="SUPFAM" id="SSF53850">
    <property type="entry name" value="Periplasmic binding protein-like II"/>
    <property type="match status" value="1"/>
</dbReference>
<dbReference type="EMBL" id="FNAK01000003">
    <property type="protein sequence ID" value="SDD88812.1"/>
    <property type="molecule type" value="Genomic_DNA"/>
</dbReference>
<organism evidence="1 2">
    <name type="scientific">Kordiimonas lacus</name>
    <dbReference type="NCBI Taxonomy" id="637679"/>
    <lineage>
        <taxon>Bacteria</taxon>
        <taxon>Pseudomonadati</taxon>
        <taxon>Pseudomonadota</taxon>
        <taxon>Alphaproteobacteria</taxon>
        <taxon>Kordiimonadales</taxon>
        <taxon>Kordiimonadaceae</taxon>
        <taxon>Kordiimonas</taxon>
    </lineage>
</organism>
<sequence length="283" mass="30998">MKNTVLAWGVVVLLGGLVAMVFLLPAPVSEHSADTMAPTASEPTTPVSEEGVHIYSTAWGMTLAEDGSGFYNDLAALFLSGLDTPYNYDIRPYRRAKALFLRDNSSCLYPSNIELLQDGGEITYAESFIDTTGLLQVKVYIFSPRGTRPPASIADVSQKLVAYAMGSRIPFFLKEANADFIAVANESDKARMLLTGRVDMMTAAMPDAQFVFNALGQPLPAFDPSYELNDTQVRITCHNTPTTRAFIDAFNERATTVLESGELQAFFVKNILDPKLYTPIRSP</sequence>
<evidence type="ECO:0008006" key="3">
    <source>
        <dbReference type="Google" id="ProtNLM"/>
    </source>
</evidence>
<protein>
    <recommendedName>
        <fullName evidence="3">Solute-binding protein family 3/N-terminal domain-containing protein</fullName>
    </recommendedName>
</protein>
<dbReference type="STRING" id="637679.GCA_001550055_01277"/>
<dbReference type="OrthoDB" id="7677491at2"/>
<dbReference type="Gene3D" id="3.40.190.10">
    <property type="entry name" value="Periplasmic binding protein-like II"/>
    <property type="match status" value="2"/>
</dbReference>
<reference evidence="1 2" key="1">
    <citation type="submission" date="2016-10" db="EMBL/GenBank/DDBJ databases">
        <authorList>
            <person name="de Groot N.N."/>
        </authorList>
    </citation>
    <scope>NUCLEOTIDE SEQUENCE [LARGE SCALE GENOMIC DNA]</scope>
    <source>
        <strain evidence="1 2">CGMCC 1.9109</strain>
    </source>
</reference>
<keyword evidence="2" id="KW-1185">Reference proteome</keyword>
<dbReference type="RefSeq" id="WP_068302519.1">
    <property type="nucleotide sequence ID" value="NZ_FNAK01000003.1"/>
</dbReference>